<evidence type="ECO:0000313" key="9">
    <source>
        <dbReference type="EMBL" id="EOA06338.1"/>
    </source>
</evidence>
<evidence type="ECO:0000259" key="8">
    <source>
        <dbReference type="PROSITE" id="PS50850"/>
    </source>
</evidence>
<evidence type="ECO:0000256" key="1">
    <source>
        <dbReference type="ARBA" id="ARBA00004651"/>
    </source>
</evidence>
<dbReference type="Proteomes" id="UP000006772">
    <property type="component" value="Unassembled WGS sequence"/>
</dbReference>
<name>A0AAI9N586_9BURK</name>
<dbReference type="PRINTS" id="PR01036">
    <property type="entry name" value="TCRTETB"/>
</dbReference>
<dbReference type="InterPro" id="IPR020846">
    <property type="entry name" value="MFS_dom"/>
</dbReference>
<feature type="transmembrane region" description="Helical" evidence="7">
    <location>
        <begin position="455"/>
        <end position="475"/>
    </location>
</feature>
<dbReference type="PROSITE" id="PS50850">
    <property type="entry name" value="MFS"/>
    <property type="match status" value="1"/>
</dbReference>
<comment type="subcellular location">
    <subcellularLocation>
        <location evidence="1">Cell membrane</location>
        <topology evidence="1">Multi-pass membrane protein</topology>
    </subcellularLocation>
</comment>
<keyword evidence="4 7" id="KW-0812">Transmembrane</keyword>
<evidence type="ECO:0000256" key="7">
    <source>
        <dbReference type="SAM" id="Phobius"/>
    </source>
</evidence>
<keyword evidence="6 7" id="KW-0472">Membrane</keyword>
<evidence type="ECO:0000256" key="4">
    <source>
        <dbReference type="ARBA" id="ARBA00022692"/>
    </source>
</evidence>
<gene>
    <name evidence="9" type="ORF">HFRIS_003753</name>
</gene>
<feature type="transmembrane region" description="Helical" evidence="7">
    <location>
        <begin position="313"/>
        <end position="334"/>
    </location>
</feature>
<evidence type="ECO:0000313" key="10">
    <source>
        <dbReference type="Proteomes" id="UP000006772"/>
    </source>
</evidence>
<accession>A0AAI9N586</accession>
<dbReference type="CDD" id="cd17321">
    <property type="entry name" value="MFS_MMR_MDR_like"/>
    <property type="match status" value="1"/>
</dbReference>
<feature type="transmembrane region" description="Helical" evidence="7">
    <location>
        <begin position="55"/>
        <end position="76"/>
    </location>
</feature>
<organism evidence="9 10">
    <name type="scientific">Herbaspirillum frisingense GSF30</name>
    <dbReference type="NCBI Taxonomy" id="864073"/>
    <lineage>
        <taxon>Bacteria</taxon>
        <taxon>Pseudomonadati</taxon>
        <taxon>Pseudomonadota</taxon>
        <taxon>Betaproteobacteria</taxon>
        <taxon>Burkholderiales</taxon>
        <taxon>Oxalobacteraceae</taxon>
        <taxon>Herbaspirillum</taxon>
    </lineage>
</organism>
<dbReference type="Gene3D" id="1.20.1720.10">
    <property type="entry name" value="Multidrug resistance protein D"/>
    <property type="match status" value="1"/>
</dbReference>
<proteinExistence type="predicted"/>
<feature type="transmembrane region" description="Helical" evidence="7">
    <location>
        <begin position="145"/>
        <end position="169"/>
    </location>
</feature>
<feature type="transmembrane region" description="Helical" evidence="7">
    <location>
        <begin position="207"/>
        <end position="227"/>
    </location>
</feature>
<feature type="transmembrane region" description="Helical" evidence="7">
    <location>
        <begin position="239"/>
        <end position="261"/>
    </location>
</feature>
<dbReference type="GO" id="GO:0005886">
    <property type="term" value="C:plasma membrane"/>
    <property type="evidence" value="ECO:0007669"/>
    <property type="project" value="UniProtKB-SubCell"/>
</dbReference>
<sequence>MELFSDLPGDEGLPGVRRRRAMLAVMTATTMAVFDGTIINVALPQIGLALQTSAAASVWVANAYLLATAMTLAAFAAMSSRLGFRNQFTAGLAVFTLASLGCALSPTVEWLIAMRVLQGLGGAAMLSIAPAIHRTVFPNRLLGRILGLNAVLVAAGTAIGPVLGGTLLAALSWEWIFLINLPLGVAAVLLSWSAIPDTRQRGRLRPPFDMAGALWSALAMGAVIMAADTCAHFADPGQGAHAALTAAAYALVALISALAFVRGQRRVREPLLPLDIFSNARFSLAALTSLASFVGQGIAFVALPFLFQNAYAYSAFESAALFTPWPLGIVLVAPHAGRLADRHSPALLSSLGLAVFTLGLVLLALLPDHAQAWDIGWRALVCGMGFGFFQSPNNREMLGNVSRERSGNASGVLAIMRTFGQCLGAALLGVILAVHTAGAVAHGELQMSPVQDGEAIRVALWVAALATALATAVSASRLRRKAQSPA</sequence>
<dbReference type="InterPro" id="IPR011701">
    <property type="entry name" value="MFS"/>
</dbReference>
<reference evidence="9 10" key="1">
    <citation type="journal article" date="2013" name="Front. Microbiol.">
        <title>The genome of the endophytic bacterium H. frisingense GSF30(T) identifies diverse strategies in the Herbaspirillum genus to interact with plants.</title>
        <authorList>
            <person name="Straub D."/>
            <person name="Rothballer M."/>
            <person name="Hartmann A."/>
            <person name="Ludewig U."/>
        </authorList>
    </citation>
    <scope>NUCLEOTIDE SEQUENCE [LARGE SCALE GENOMIC DNA]</scope>
    <source>
        <strain evidence="9 10">GSF30</strain>
    </source>
</reference>
<evidence type="ECO:0000256" key="6">
    <source>
        <dbReference type="ARBA" id="ARBA00023136"/>
    </source>
</evidence>
<dbReference type="InterPro" id="IPR036259">
    <property type="entry name" value="MFS_trans_sf"/>
</dbReference>
<keyword evidence="2" id="KW-0813">Transport</keyword>
<feature type="domain" description="Major facilitator superfamily (MFS) profile" evidence="8">
    <location>
        <begin position="21"/>
        <end position="482"/>
    </location>
</feature>
<feature type="transmembrane region" description="Helical" evidence="7">
    <location>
        <begin position="88"/>
        <end position="106"/>
    </location>
</feature>
<dbReference type="RefSeq" id="WP_006461898.1">
    <property type="nucleotide sequence ID" value="NZ_AEEC02000003.1"/>
</dbReference>
<comment type="caution">
    <text evidence="9">The sequence shown here is derived from an EMBL/GenBank/DDBJ whole genome shotgun (WGS) entry which is preliminary data.</text>
</comment>
<feature type="transmembrane region" description="Helical" evidence="7">
    <location>
        <begin position="112"/>
        <end position="133"/>
    </location>
</feature>
<feature type="transmembrane region" description="Helical" evidence="7">
    <location>
        <begin position="21"/>
        <end position="43"/>
    </location>
</feature>
<evidence type="ECO:0000256" key="3">
    <source>
        <dbReference type="ARBA" id="ARBA00022475"/>
    </source>
</evidence>
<keyword evidence="3" id="KW-1003">Cell membrane</keyword>
<dbReference type="GO" id="GO:0022857">
    <property type="term" value="F:transmembrane transporter activity"/>
    <property type="evidence" value="ECO:0007669"/>
    <property type="project" value="InterPro"/>
</dbReference>
<dbReference type="Pfam" id="PF07690">
    <property type="entry name" value="MFS_1"/>
    <property type="match status" value="1"/>
</dbReference>
<dbReference type="Gene3D" id="1.20.1250.20">
    <property type="entry name" value="MFS general substrate transporter like domains"/>
    <property type="match status" value="1"/>
</dbReference>
<feature type="transmembrane region" description="Helical" evidence="7">
    <location>
        <begin position="346"/>
        <end position="366"/>
    </location>
</feature>
<dbReference type="SUPFAM" id="SSF103473">
    <property type="entry name" value="MFS general substrate transporter"/>
    <property type="match status" value="1"/>
</dbReference>
<evidence type="ECO:0000256" key="2">
    <source>
        <dbReference type="ARBA" id="ARBA00022448"/>
    </source>
</evidence>
<dbReference type="EMBL" id="AEEC02000003">
    <property type="protein sequence ID" value="EOA06338.1"/>
    <property type="molecule type" value="Genomic_DNA"/>
</dbReference>
<feature type="transmembrane region" description="Helical" evidence="7">
    <location>
        <begin position="175"/>
        <end position="195"/>
    </location>
</feature>
<dbReference type="AlphaFoldDB" id="A0AAI9N586"/>
<keyword evidence="5 7" id="KW-1133">Transmembrane helix</keyword>
<dbReference type="PANTHER" id="PTHR42718:SF46">
    <property type="entry name" value="BLR6921 PROTEIN"/>
    <property type="match status" value="1"/>
</dbReference>
<feature type="transmembrane region" description="Helical" evidence="7">
    <location>
        <begin position="372"/>
        <end position="389"/>
    </location>
</feature>
<dbReference type="PANTHER" id="PTHR42718">
    <property type="entry name" value="MAJOR FACILITATOR SUPERFAMILY MULTIDRUG TRANSPORTER MFSC"/>
    <property type="match status" value="1"/>
</dbReference>
<feature type="transmembrane region" description="Helical" evidence="7">
    <location>
        <begin position="410"/>
        <end position="435"/>
    </location>
</feature>
<protein>
    <submittedName>
        <fullName evidence="9">Major facilitator superfamily permease</fullName>
    </submittedName>
</protein>
<feature type="transmembrane region" description="Helical" evidence="7">
    <location>
        <begin position="282"/>
        <end position="307"/>
    </location>
</feature>
<evidence type="ECO:0000256" key="5">
    <source>
        <dbReference type="ARBA" id="ARBA00022989"/>
    </source>
</evidence>